<dbReference type="GO" id="GO:0016114">
    <property type="term" value="P:terpenoid biosynthetic process"/>
    <property type="evidence" value="ECO:0007669"/>
    <property type="project" value="UniProtKB-UniRule"/>
</dbReference>
<protein>
    <recommendedName>
        <fullName evidence="3 9">4-diphosphocytidyl-2-C-methyl-D-erythritol kinase</fullName>
        <shortName evidence="9">CMK</shortName>
        <ecNumber evidence="2 9">2.7.1.148</ecNumber>
    </recommendedName>
    <alternativeName>
        <fullName evidence="8 9">4-(cytidine-5'-diphospho)-2-C-methyl-D-erythritol kinase</fullName>
    </alternativeName>
</protein>
<evidence type="ECO:0000256" key="4">
    <source>
        <dbReference type="ARBA" id="ARBA00022679"/>
    </source>
</evidence>
<evidence type="ECO:0000256" key="1">
    <source>
        <dbReference type="ARBA" id="ARBA00009684"/>
    </source>
</evidence>
<evidence type="ECO:0000256" key="5">
    <source>
        <dbReference type="ARBA" id="ARBA00022741"/>
    </source>
</evidence>
<feature type="active site" evidence="9">
    <location>
        <position position="137"/>
    </location>
</feature>
<feature type="domain" description="GHMP kinase N-terminal" evidence="10">
    <location>
        <begin position="67"/>
        <end position="145"/>
    </location>
</feature>
<evidence type="ECO:0000256" key="8">
    <source>
        <dbReference type="ARBA" id="ARBA00032554"/>
    </source>
</evidence>
<dbReference type="NCBIfam" id="TIGR00154">
    <property type="entry name" value="ispE"/>
    <property type="match status" value="1"/>
</dbReference>
<keyword evidence="13" id="KW-1185">Reference proteome</keyword>
<dbReference type="EMBL" id="LR130778">
    <property type="protein sequence ID" value="VDN48105.1"/>
    <property type="molecule type" value="Genomic_DNA"/>
</dbReference>
<evidence type="ECO:0000256" key="3">
    <source>
        <dbReference type="ARBA" id="ARBA00017473"/>
    </source>
</evidence>
<evidence type="ECO:0000313" key="13">
    <source>
        <dbReference type="Proteomes" id="UP000279029"/>
    </source>
</evidence>
<accession>A0A3P7NYP8</accession>
<evidence type="ECO:0000313" key="12">
    <source>
        <dbReference type="EMBL" id="VDN48105.1"/>
    </source>
</evidence>
<keyword evidence="5 9" id="KW-0547">Nucleotide-binding</keyword>
<dbReference type="Gene3D" id="3.30.230.10">
    <property type="match status" value="1"/>
</dbReference>
<dbReference type="InterPro" id="IPR006204">
    <property type="entry name" value="GHMP_kinase_N_dom"/>
</dbReference>
<dbReference type="Pfam" id="PF00288">
    <property type="entry name" value="GHMP_kinases_N"/>
    <property type="match status" value="1"/>
</dbReference>
<feature type="domain" description="GHMP kinase C-terminal" evidence="11">
    <location>
        <begin position="213"/>
        <end position="273"/>
    </location>
</feature>
<feature type="active site" evidence="9">
    <location>
        <position position="11"/>
    </location>
</feature>
<comment type="similarity">
    <text evidence="1 9">Belongs to the GHMP kinase family. IspE subfamily.</text>
</comment>
<evidence type="ECO:0000259" key="11">
    <source>
        <dbReference type="Pfam" id="PF08544"/>
    </source>
</evidence>
<dbReference type="InterPro" id="IPR020568">
    <property type="entry name" value="Ribosomal_Su5_D2-typ_SF"/>
</dbReference>
<reference evidence="12 13" key="1">
    <citation type="submission" date="2018-09" db="EMBL/GenBank/DDBJ databases">
        <authorList>
            <person name="Postec A."/>
        </authorList>
    </citation>
    <scope>NUCLEOTIDE SEQUENCE [LARGE SCALE GENOMIC DNA]</scope>
    <source>
        <strain evidence="12">70B-A</strain>
    </source>
</reference>
<dbReference type="PANTHER" id="PTHR43527">
    <property type="entry name" value="4-DIPHOSPHOCYTIDYL-2-C-METHYL-D-ERYTHRITOL KINASE, CHLOROPLASTIC"/>
    <property type="match status" value="1"/>
</dbReference>
<dbReference type="Gene3D" id="3.30.70.890">
    <property type="entry name" value="GHMP kinase, C-terminal domain"/>
    <property type="match status" value="1"/>
</dbReference>
<proteinExistence type="inferred from homology"/>
<dbReference type="UniPathway" id="UPA00056">
    <property type="reaction ID" value="UER00094"/>
</dbReference>
<evidence type="ECO:0000256" key="2">
    <source>
        <dbReference type="ARBA" id="ARBA00012052"/>
    </source>
</evidence>
<dbReference type="KEGG" id="cbar:PATL70BA_2216"/>
<dbReference type="GO" id="GO:0019288">
    <property type="term" value="P:isopentenyl diphosphate biosynthetic process, methylerythritol 4-phosphate pathway"/>
    <property type="evidence" value="ECO:0007669"/>
    <property type="project" value="UniProtKB-UniRule"/>
</dbReference>
<dbReference type="PANTHER" id="PTHR43527:SF2">
    <property type="entry name" value="4-DIPHOSPHOCYTIDYL-2-C-METHYL-D-ERYTHRITOL KINASE, CHLOROPLASTIC"/>
    <property type="match status" value="1"/>
</dbReference>
<gene>
    <name evidence="9 12" type="primary">ispE</name>
    <name evidence="12" type="ORF">PATL70BA_2216</name>
</gene>
<keyword evidence="6 9" id="KW-0418">Kinase</keyword>
<dbReference type="RefSeq" id="WP_125137292.1">
    <property type="nucleotide sequence ID" value="NZ_LR130778.1"/>
</dbReference>
<dbReference type="HAMAP" id="MF_00061">
    <property type="entry name" value="IspE"/>
    <property type="match status" value="1"/>
</dbReference>
<keyword evidence="7 9" id="KW-0067">ATP-binding</keyword>
<dbReference type="OrthoDB" id="9809438at2"/>
<comment type="pathway">
    <text evidence="9">Isoprenoid biosynthesis; isopentenyl diphosphate biosynthesis via DXP pathway; isopentenyl diphosphate from 1-deoxy-D-xylulose 5-phosphate: step 3/6.</text>
</comment>
<dbReference type="GO" id="GO:0050515">
    <property type="term" value="F:4-(cytidine 5'-diphospho)-2-C-methyl-D-erythritol kinase activity"/>
    <property type="evidence" value="ECO:0007669"/>
    <property type="project" value="UniProtKB-UniRule"/>
</dbReference>
<dbReference type="AlphaFoldDB" id="A0A3P7NYP8"/>
<dbReference type="SUPFAM" id="SSF55060">
    <property type="entry name" value="GHMP Kinase, C-terminal domain"/>
    <property type="match status" value="1"/>
</dbReference>
<evidence type="ECO:0000256" key="6">
    <source>
        <dbReference type="ARBA" id="ARBA00022777"/>
    </source>
</evidence>
<comment type="catalytic activity">
    <reaction evidence="9">
        <text>4-CDP-2-C-methyl-D-erythritol + ATP = 4-CDP-2-C-methyl-D-erythritol 2-phosphate + ADP + H(+)</text>
        <dbReference type="Rhea" id="RHEA:18437"/>
        <dbReference type="ChEBI" id="CHEBI:15378"/>
        <dbReference type="ChEBI" id="CHEBI:30616"/>
        <dbReference type="ChEBI" id="CHEBI:57823"/>
        <dbReference type="ChEBI" id="CHEBI:57919"/>
        <dbReference type="ChEBI" id="CHEBI:456216"/>
        <dbReference type="EC" id="2.7.1.148"/>
    </reaction>
</comment>
<name>A0A3P7NYP8_9FIRM</name>
<dbReference type="Pfam" id="PF08544">
    <property type="entry name" value="GHMP_kinases_C"/>
    <property type="match status" value="1"/>
</dbReference>
<dbReference type="InterPro" id="IPR014721">
    <property type="entry name" value="Ribsml_uS5_D2-typ_fold_subgr"/>
</dbReference>
<dbReference type="EC" id="2.7.1.148" evidence="2 9"/>
<comment type="function">
    <text evidence="9">Catalyzes the phosphorylation of the position 2 hydroxy group of 4-diphosphocytidyl-2C-methyl-D-erythritol.</text>
</comment>
<dbReference type="SUPFAM" id="SSF54211">
    <property type="entry name" value="Ribosomal protein S5 domain 2-like"/>
    <property type="match status" value="1"/>
</dbReference>
<dbReference type="InterPro" id="IPR036554">
    <property type="entry name" value="GHMP_kinase_C_sf"/>
</dbReference>
<dbReference type="PIRSF" id="PIRSF010376">
    <property type="entry name" value="IspE"/>
    <property type="match status" value="1"/>
</dbReference>
<dbReference type="InterPro" id="IPR004424">
    <property type="entry name" value="IspE"/>
</dbReference>
<evidence type="ECO:0000256" key="7">
    <source>
        <dbReference type="ARBA" id="ARBA00022840"/>
    </source>
</evidence>
<keyword evidence="4 9" id="KW-0808">Transferase</keyword>
<sequence length="289" mass="32080">MKEVKRKARAKINLALDVIGKRENGYHDVRMVMQTIELHDKVRLKKIKSDKILMKTNLPYLPRDNRNLVYQVVEYMKTTYGIKSGVYIDLYKVIPVGAGLAGGSTDAAQSVLGMNELFELGLNIETMEEIGAKFGADIPYCIRGGTMIAEGIGEILTPIKPIMKLHLLIVKPKQSVSTAYVYGNLDVMTISNHPNIDAMVRGIEEDHMGQIVQNLGNVLEEVTFRGYPEVKMIKEAIFNNAALGALMSGSGSAVFGIFEDQGMAHQAAKKLKRLEEVKQVFVTTTYNVQ</sequence>
<feature type="binding site" evidence="9">
    <location>
        <begin position="95"/>
        <end position="105"/>
    </location>
    <ligand>
        <name>ATP</name>
        <dbReference type="ChEBI" id="CHEBI:30616"/>
    </ligand>
</feature>
<organism evidence="12 13">
    <name type="scientific">Petrocella atlantisensis</name>
    <dbReference type="NCBI Taxonomy" id="2173034"/>
    <lineage>
        <taxon>Bacteria</taxon>
        <taxon>Bacillati</taxon>
        <taxon>Bacillota</taxon>
        <taxon>Clostridia</taxon>
        <taxon>Lachnospirales</taxon>
        <taxon>Vallitaleaceae</taxon>
        <taxon>Petrocella</taxon>
    </lineage>
</organism>
<dbReference type="Proteomes" id="UP000279029">
    <property type="component" value="Chromosome"/>
</dbReference>
<dbReference type="GO" id="GO:0005524">
    <property type="term" value="F:ATP binding"/>
    <property type="evidence" value="ECO:0007669"/>
    <property type="project" value="UniProtKB-UniRule"/>
</dbReference>
<dbReference type="InterPro" id="IPR013750">
    <property type="entry name" value="GHMP_kinase_C_dom"/>
</dbReference>
<evidence type="ECO:0000256" key="9">
    <source>
        <dbReference type="HAMAP-Rule" id="MF_00061"/>
    </source>
</evidence>
<keyword evidence="9" id="KW-0414">Isoprene biosynthesis</keyword>
<evidence type="ECO:0000259" key="10">
    <source>
        <dbReference type="Pfam" id="PF00288"/>
    </source>
</evidence>